<dbReference type="AlphaFoldDB" id="A0A1I7X9S0"/>
<evidence type="ECO:0000313" key="4">
    <source>
        <dbReference type="WBParaSite" id="Hba_14263"/>
    </source>
</evidence>
<feature type="transmembrane region" description="Helical" evidence="2">
    <location>
        <begin position="128"/>
        <end position="146"/>
    </location>
</feature>
<dbReference type="WBParaSite" id="Hba_14263">
    <property type="protein sequence ID" value="Hba_14263"/>
    <property type="gene ID" value="Hba_14263"/>
</dbReference>
<dbReference type="Proteomes" id="UP000095283">
    <property type="component" value="Unplaced"/>
</dbReference>
<evidence type="ECO:0000256" key="2">
    <source>
        <dbReference type="SAM" id="Phobius"/>
    </source>
</evidence>
<keyword evidence="2" id="KW-1133">Transmembrane helix</keyword>
<evidence type="ECO:0000313" key="3">
    <source>
        <dbReference type="Proteomes" id="UP000095283"/>
    </source>
</evidence>
<evidence type="ECO:0000256" key="1">
    <source>
        <dbReference type="SAM" id="MobiDB-lite"/>
    </source>
</evidence>
<keyword evidence="3" id="KW-1185">Reference proteome</keyword>
<keyword evidence="2" id="KW-0812">Transmembrane</keyword>
<feature type="region of interest" description="Disordered" evidence="1">
    <location>
        <begin position="194"/>
        <end position="242"/>
    </location>
</feature>
<accession>A0A1I7X9S0</accession>
<proteinExistence type="predicted"/>
<protein>
    <submittedName>
        <fullName evidence="4">ULP_PROTEASE domain-containing protein</fullName>
    </submittedName>
</protein>
<reference evidence="4" key="1">
    <citation type="submission" date="2016-11" db="UniProtKB">
        <authorList>
            <consortium name="WormBaseParasite"/>
        </authorList>
    </citation>
    <scope>IDENTIFICATION</scope>
</reference>
<feature type="region of interest" description="Disordered" evidence="1">
    <location>
        <begin position="425"/>
        <end position="445"/>
    </location>
</feature>
<sequence length="522" mass="60005">MVQLPLPSVQQSHMDPLTYPNHVYQQQEEIGGGYYSQEQTQSVQYVGFSQPQPTVHYKQSDRQQVRIVTRNHMIPESVSTGNQQNQGSHLIQQGQTQQSVAYSMVRCLLNILLFQYKISHFNITYFRLTMYIFIFILTIFTPYITIQKRDYTCIESNIVILGYSSTKYDISIMLNSISDVRKTASLCVSKWKKEVANPEPPPPKKEKKKDNEKENSEMDHLEVDESNNKDHPAEKKGNKARARVYTAKSRLTETNVILSSGFMDALAGSVEPKKKLVVRKRLPSLDSKPKEPVCDPSTTPLVLDGLFSDQTRIQPETRRTPSPQSVAAVSPPLASVEVEEPEMIPAGKRRIRFADELGKELVMIKEFEIEEGERSELFVFIFNYYSFNTQSKVLINICLLTLVNVNRMSPEDMKHHEMMMERRFMQEQSGSTEEDDETSVELGRSSSTISTNETFKDKWRLISLDDIVILVERGCNSQANLDEIERQKHAMRAFYDPNMYATFVFGLKLTFLDNLSLHIFIF</sequence>
<name>A0A1I7X9S0_HETBA</name>
<keyword evidence="2" id="KW-0472">Membrane</keyword>
<organism evidence="3 4">
    <name type="scientific">Heterorhabditis bacteriophora</name>
    <name type="common">Entomopathogenic nematode worm</name>
    <dbReference type="NCBI Taxonomy" id="37862"/>
    <lineage>
        <taxon>Eukaryota</taxon>
        <taxon>Metazoa</taxon>
        <taxon>Ecdysozoa</taxon>
        <taxon>Nematoda</taxon>
        <taxon>Chromadorea</taxon>
        <taxon>Rhabditida</taxon>
        <taxon>Rhabditina</taxon>
        <taxon>Rhabditomorpha</taxon>
        <taxon>Strongyloidea</taxon>
        <taxon>Heterorhabditidae</taxon>
        <taxon>Heterorhabditis</taxon>
    </lineage>
</organism>
<feature type="compositionally biased region" description="Basic and acidic residues" evidence="1">
    <location>
        <begin position="194"/>
        <end position="237"/>
    </location>
</feature>